<dbReference type="AlphaFoldDB" id="A0A221NT57"/>
<accession>A0A221NT57</accession>
<evidence type="ECO:0000313" key="1">
    <source>
        <dbReference type="EMBL" id="ASN23150.1"/>
    </source>
</evidence>
<proteinExistence type="predicted"/>
<reference evidence="1 2" key="1">
    <citation type="submission" date="2017-07" db="EMBL/GenBank/DDBJ databases">
        <title>Genome sequence of Streptomyces pluripotens MUSC 137T.</title>
        <authorList>
            <person name="Ser H.-L."/>
            <person name="Lee L.-H."/>
        </authorList>
    </citation>
    <scope>NUCLEOTIDE SEQUENCE [LARGE SCALE GENOMIC DNA]</scope>
    <source>
        <strain evidence="1 2">MUSC 137</strain>
    </source>
</reference>
<dbReference type="Proteomes" id="UP000031501">
    <property type="component" value="Chromosome"/>
</dbReference>
<protein>
    <submittedName>
        <fullName evidence="1">Uncharacterized protein</fullName>
    </submittedName>
</protein>
<dbReference type="KEGG" id="splu:LK06_001825"/>
<evidence type="ECO:0000313" key="2">
    <source>
        <dbReference type="Proteomes" id="UP000031501"/>
    </source>
</evidence>
<keyword evidence="2" id="KW-1185">Reference proteome</keyword>
<dbReference type="STRING" id="1355015.LK06_001825"/>
<organism evidence="1 2">
    <name type="scientific">Streptomyces pluripotens</name>
    <dbReference type="NCBI Taxonomy" id="1355015"/>
    <lineage>
        <taxon>Bacteria</taxon>
        <taxon>Bacillati</taxon>
        <taxon>Actinomycetota</taxon>
        <taxon>Actinomycetes</taxon>
        <taxon>Kitasatosporales</taxon>
        <taxon>Streptomycetaceae</taxon>
        <taxon>Streptomyces</taxon>
    </lineage>
</organism>
<gene>
    <name evidence="1" type="ORF">LK07_02905</name>
</gene>
<name>A0A221NT57_9ACTN</name>
<sequence length="87" mass="9479">MCRVATSSTWSAGGDDGCFSGIVTAADVTERFEGAARPFFIVGDFESRRCWARSRRDGGVSGRTTGWALPGRSHASEKCVVMWASWR</sequence>
<dbReference type="EMBL" id="CP022433">
    <property type="protein sequence ID" value="ASN23150.1"/>
    <property type="molecule type" value="Genomic_DNA"/>
</dbReference>